<evidence type="ECO:0000256" key="2">
    <source>
        <dbReference type="ARBA" id="ARBA00012759"/>
    </source>
</evidence>
<dbReference type="VEuPathDB" id="FungiDB:I7I50_03360"/>
<evidence type="ECO:0000259" key="10">
    <source>
        <dbReference type="Pfam" id="PF12359"/>
    </source>
</evidence>
<proteinExistence type="predicted"/>
<dbReference type="GO" id="GO:0004843">
    <property type="term" value="F:cysteine-type deubiquitinase activity"/>
    <property type="evidence" value="ECO:0007669"/>
    <property type="project" value="UniProtKB-EC"/>
</dbReference>
<keyword evidence="13" id="KW-1185">Reference proteome</keyword>
<dbReference type="STRING" id="447093.C0NQJ1"/>
<dbReference type="PANTHER" id="PTHR13367">
    <property type="entry name" value="UBIQUITIN THIOESTERASE"/>
    <property type="match status" value="1"/>
</dbReference>
<feature type="domain" description="DUF3638" evidence="9">
    <location>
        <begin position="2045"/>
        <end position="2268"/>
    </location>
</feature>
<reference evidence="12" key="1">
    <citation type="submission" date="2009-02" db="EMBL/GenBank/DDBJ databases">
        <title>The Genome Sequence of Ajellomyces capsulatus strain G186AR.</title>
        <authorList>
            <consortium name="The Broad Institute Genome Sequencing Platform"/>
            <person name="Champion M."/>
            <person name="Cuomo C."/>
            <person name="Ma L.-J."/>
            <person name="Henn M.R."/>
            <person name="Sil A."/>
            <person name="Goldman B."/>
            <person name="Young S.K."/>
            <person name="Kodira C.D."/>
            <person name="Zeng Q."/>
            <person name="Koehrsen M."/>
            <person name="Alvarado L."/>
            <person name="Berlin A."/>
            <person name="Borenstein D."/>
            <person name="Chen Z."/>
            <person name="Engels R."/>
            <person name="Freedman E."/>
            <person name="Gellesch M."/>
            <person name="Goldberg J."/>
            <person name="Griggs A."/>
            <person name="Gujja S."/>
            <person name="Heiman D."/>
            <person name="Hepburn T."/>
            <person name="Howarth C."/>
            <person name="Jen D."/>
            <person name="Larson L."/>
            <person name="Lewis B."/>
            <person name="Mehta T."/>
            <person name="Park D."/>
            <person name="Pearson M."/>
            <person name="Roberts A."/>
            <person name="Saif S."/>
            <person name="Shea T."/>
            <person name="Shenoy N."/>
            <person name="Sisk P."/>
            <person name="Stolte C."/>
            <person name="Sykes S."/>
            <person name="Walk T."/>
            <person name="White J."/>
            <person name="Yandava C."/>
            <person name="Klein B."/>
            <person name="McEwen J.G."/>
            <person name="Puccia R."/>
            <person name="Goldman G.H."/>
            <person name="Felipe M.S."/>
            <person name="Nino-Vega G."/>
            <person name="San-Blas G."/>
            <person name="Taylor J."/>
            <person name="Mendoza L."/>
            <person name="Galagan J."/>
            <person name="Nusbaum C."/>
            <person name="Birren B."/>
        </authorList>
    </citation>
    <scope>NUCLEOTIDE SEQUENCE</scope>
    <source>
        <strain evidence="12">G186AR</strain>
    </source>
</reference>
<keyword evidence="4" id="KW-0833">Ubl conjugation pathway</keyword>
<feature type="compositionally biased region" description="Basic and acidic residues" evidence="8">
    <location>
        <begin position="2863"/>
        <end position="2875"/>
    </location>
</feature>
<dbReference type="GeneID" id="69038795"/>
<comment type="catalytic activity">
    <reaction evidence="1">
        <text>Thiol-dependent hydrolysis of ester, thioester, amide, peptide and isopeptide bonds formed by the C-terminal Gly of ubiquitin (a 76-residue protein attached to proteins as an intracellular targeting signal).</text>
        <dbReference type="EC" id="3.4.19.12"/>
    </reaction>
</comment>
<keyword evidence="3" id="KW-0645">Protease</keyword>
<name>C0NQJ1_AJECG</name>
<protein>
    <recommendedName>
        <fullName evidence="2">ubiquitinyl hydrolase 1</fullName>
        <ecNumber evidence="2">3.4.19.12</ecNumber>
    </recommendedName>
</protein>
<evidence type="ECO:0000256" key="6">
    <source>
        <dbReference type="ARBA" id="ARBA00022807"/>
    </source>
</evidence>
<feature type="domain" description="DUF3645" evidence="10">
    <location>
        <begin position="2392"/>
        <end position="2426"/>
    </location>
</feature>
<dbReference type="InterPro" id="IPR051346">
    <property type="entry name" value="OTU_Deubiquitinase"/>
</dbReference>
<keyword evidence="7" id="KW-0175">Coiled coil</keyword>
<evidence type="ECO:0000313" key="12">
    <source>
        <dbReference type="EMBL" id="EEH06463.1"/>
    </source>
</evidence>
<dbReference type="PANTHER" id="PTHR13367:SF34">
    <property type="match status" value="1"/>
</dbReference>
<evidence type="ECO:0000256" key="1">
    <source>
        <dbReference type="ARBA" id="ARBA00000707"/>
    </source>
</evidence>
<dbReference type="Pfam" id="PF20255">
    <property type="entry name" value="DUF6606"/>
    <property type="match status" value="1"/>
</dbReference>
<dbReference type="EC" id="3.4.19.12" evidence="2"/>
<dbReference type="HOGENOM" id="CLU_000211_1_0_1"/>
<evidence type="ECO:0000259" key="11">
    <source>
        <dbReference type="Pfam" id="PF20255"/>
    </source>
</evidence>
<dbReference type="InterPro" id="IPR022105">
    <property type="entry name" value="DUF3645"/>
</dbReference>
<dbReference type="EMBL" id="GG663369">
    <property type="protein sequence ID" value="EEH06463.1"/>
    <property type="molecule type" value="Genomic_DNA"/>
</dbReference>
<feature type="domain" description="DUF6606" evidence="11">
    <location>
        <begin position="16"/>
        <end position="291"/>
    </location>
</feature>
<feature type="region of interest" description="Disordered" evidence="8">
    <location>
        <begin position="2856"/>
        <end position="2885"/>
    </location>
</feature>
<evidence type="ECO:0000256" key="3">
    <source>
        <dbReference type="ARBA" id="ARBA00022670"/>
    </source>
</evidence>
<evidence type="ECO:0000256" key="4">
    <source>
        <dbReference type="ARBA" id="ARBA00022786"/>
    </source>
</evidence>
<accession>C0NQJ1</accession>
<feature type="coiled-coil region" evidence="7">
    <location>
        <begin position="568"/>
        <end position="610"/>
    </location>
</feature>
<evidence type="ECO:0000256" key="5">
    <source>
        <dbReference type="ARBA" id="ARBA00022801"/>
    </source>
</evidence>
<evidence type="ECO:0000259" key="9">
    <source>
        <dbReference type="Pfam" id="PF12340"/>
    </source>
</evidence>
<dbReference type="Pfam" id="PF12359">
    <property type="entry name" value="DUF3645"/>
    <property type="match status" value="1"/>
</dbReference>
<dbReference type="InParanoid" id="C0NQJ1"/>
<dbReference type="RefSeq" id="XP_045286944.1">
    <property type="nucleotide sequence ID" value="XM_045432828.1"/>
</dbReference>
<dbReference type="Pfam" id="PF12340">
    <property type="entry name" value="DUF3638"/>
    <property type="match status" value="1"/>
</dbReference>
<evidence type="ECO:0000256" key="8">
    <source>
        <dbReference type="SAM" id="MobiDB-lite"/>
    </source>
</evidence>
<dbReference type="Proteomes" id="UP000001631">
    <property type="component" value="Unassembled WGS sequence"/>
</dbReference>
<sequence>MAPETMELSHGAIMYLIHHIFLPPELPQEDDFNSHYENLLLDTIFQALLDFKHCVTRDQHGIVDLVIVMISNLKTVRECSSSDGSLSEEKLENALKNLCNNGGMVPLHIRAQNTGILVGKVANSVNFELFELSPLNQAVITTKGRLRRSFPGPVFSLGTGAFQAPGFQAMVSRTLTKMSYQPSAETMPKVKKAGQMHDEIRDTVHPKMVTELFAGILRSVGQPADVSRLWKNTREEVLWSDALLPWRRSPLWLFVRVVMQLVFSRETKVATRPLVGLYKEFMIFLMSRVLKSSLRHSFHSDLLYIQIAKISRRLLKIDSPLQESTQSFVTKTMQNARDRIQNIWSSLVKNSGPRYDLSGLGCLDFNQDVFHSLPALDEYIELLPEREIINNFGPFQPASILAKYSADEPPNCPNILAEEHASFNLRVIEDWVVSKLPQWLQCHKSNGSTCGKLGDLIQNYYAIASPVHSKNPEAFSAMLLIILELWVACDESAVHICKLLLDYDPGIPQGLFQSLVLPFKDEMERLLRVEKYLYSRQTRARFSASSIFNDFGLRYSFSVKYFDQCHELQNTLEEIERWATRERQIKREELRRKKENYNDLMRIYNEIECDYNEAIPHYSNNFSEQQHSPICKRCSYRIRANSLTINIHEWPLPKNVLQAQSTVFELKVPPFFGRWRDITIFVLLDVLKTEYSSKSNPRSHHPLRTYAGLRSFFSPFSATQRVCLLSENKPHIATHRRGKKISVATESEVCPDNGMHYRYFDNTLGLFVAGISVREKVSESFMYTLPVQSLSLQKFLHRPFTRPNGLPPNTVIAGQSDCPAHMSLDEYKALCTIPLGCRIQWQNILLQLSTSTIDFKKIETGLVVLQSIYQAGPSCHRNVLRDGHEIVDDDTFANVLLASLFDALRRVRGNWESSWALSTFTSLARRLLTLTSTQQVKEQCLAYLASIRVTTVDWLKSLKDYAHRTANDSHRVDLTSKAVEIALIYTDSCNVDQEYLDNLFSEPKTVSDFIQCSIVIQQGSNRLSKASDPAIALLYQRRLCLSYRCYPSLAKQIVADRWPLDDAITKSWSAYRPGDAWRVASEELDYWLLSKTAPDGNTHSLPIHFNLLTGELLVNGHPLSRLPAKYEQHPTYHTLFGKSALEVMPTAVQGMQFSGKKKFADYILHFGLNDYIPDVPSSRKYDILVQAVKDDLKFELIPSRILRGMFPEHFVENFVQWYDMTNGCVEFRPTEDPWTSSMNNWRLMKFGSRWRLTRNGTSLISICSDTSNEISGMLLPLEDSSRIHIIFDHALSSVEVELPRLQLGFYLKLGDSFLKSREFRGMAVDRDQSLGTLVGLYNKLVLQHEDGSRHFILPEGAVSCVKKEAHVNVTIEKGSAAKAHLYSINNQICGLIDNGSLQSKLLLCYLHALTSFCLPDPLIRNTGTENALYILRSAAVRSFDQLTEENVKILEQIARLTPRRRYYPATERVMQSVEWSSTLGFMAQHGEFHKAVTSIFEQADRMSIFHPDLKLELLLPDSVDIYLLERDSIRSSSFRGPSFGAGDHTIAHDVKYKPRDQGQNSESGCRAFIISNIVYHGRTTLHYAGSTGLGTHLWKFLSMIPEIFGPNHALQSSELVYDSAFLLQSSEFISQHWCAIHQMFSHVFTAADKFRVMIWLSTLAFAKDADMKIVQALALFFTVAEMDRISAPYVRHFNLQKGTNMSQVGLEDAFQSSFLPIHHCPEANLIRRQNESESAFAKRKSTSFQNNRSRVRNRFYQALASQWPCETPSAPVDDADPAFHQYLNIPKFIQIVKPKFKIWFDNHYFKDYIHQIETIISRQMVDPVDTSLVNFVIPAQNISKKSGFISNDDIFSCPAPILESRHVTDMSWLLSPAANVKQTTCRLSALITQLGARAHSNYEKNFVNDLRESFRSLQQDFGKDSHCLRTKDNDLKRILVQHRRQCQEAVDKIYNALICAAAPEHKTGHPHSSQRCVDTTAMTEQRPRLSPTFFLRHLSSNRWQKIGADWKRSIVYYGIALTELQRAARLVSLSGNHADLIKELLNSGHTNWDPFEYPESLLLEVESGIMIREVQEQIASQMRDPQSNNNAVLQLNMGEGKSSVIVPIVAAALANGSRLVRVIVAKPQSRQMFEMLVSKLGGLLDRRVYHMPFSRALQIREREANMIGDLYRECMSKGGILLVQPEHILSFELMGLGCLISGKESIGHSLIKTQEFFDAFSRDIVDESDENFSVKFELVYTMGMQRPVEFSPDRWIYIHKVLDIVRKFSASVAKHFPPSMEVHERWPGSFPRTRILGHDAQRHMFDLVARQICKTGLRGFPIARQPEDVRQAVFKYITEPELTQDEVCQVENQGSGGFWTDATRNTLLLLRGLIAGGVLRFALGQKRWRVNYGLDATRQPPTKLAVPYRAKDNPTPRSEFSHPDVVITLTSLSYYYGGLEDADLFATFSHLLKSDQADIEYQVWMRDAPHLPPDFRRLTGINLKDRLQCLERIFPFIRHAKSVIDYFLEHIVFPKEVKEFPHKLSASGWNIGRIKSHPTTGFSGTNDSRKTLPLSVEHLDLPRQKHTNALVLEHLLRPENSVSLMQPRDETSNTDAERLLAMVVTMEPEVQVILDVGAQILELSNLGVAREWLRMVPNKEKKQAVVFFDDHDEISVLDRRGHIEPLQTSSYAKQLDLCLIFLDEAHTRGTDLKLPDYYRAAVTLGANLTKDRLVQACMRMRKLGEGQSVIFCIPGEIKTKILARANAENVSINVSDVLSWAISETCIDMRRSIPLWAIQGQRYERHSSLWAESRTKAKVQISTTQAARFLEEESQTLEARYRPSPSTLVASTGKVNNNRNLNLIMERCREFDSADLNSATLQEEQERELSPENEQERQTQRPPPAKAAEHHIHRDIIEFVSTGRLIEKSKAYKPAFEILRNSSAAKHIDVSQFPAGLLVSADFANTVQISGGKYISDAYQRPVQWILTNITGSSSITVQHMIVISPYEAQELLPVVKQSEVTTLHLYAPRMNMGFRALDGLDLFTNPKQLVAWDLPRYLVLQLNLFSGQLYFSSFKEYVEVCELLGLAWEEDRSGQAIAADGFILKGSSKSNFVNSPVKFLKVFLTKVRMNCEEIGKTHIGTVLDGGLLRPADFGEPENG</sequence>
<keyword evidence="6" id="KW-0788">Thiol protease</keyword>
<dbReference type="InterPro" id="IPR046541">
    <property type="entry name" value="DUF6606"/>
</dbReference>
<dbReference type="InterPro" id="IPR022099">
    <property type="entry name" value="DUF3638"/>
</dbReference>
<evidence type="ECO:0000313" key="13">
    <source>
        <dbReference type="Proteomes" id="UP000001631"/>
    </source>
</evidence>
<organism evidence="12 13">
    <name type="scientific">Ajellomyces capsulatus (strain G186AR / H82 / ATCC MYA-2454 / RMSCC 2432)</name>
    <name type="common">Darling's disease fungus</name>
    <name type="synonym">Histoplasma capsulatum</name>
    <dbReference type="NCBI Taxonomy" id="447093"/>
    <lineage>
        <taxon>Eukaryota</taxon>
        <taxon>Fungi</taxon>
        <taxon>Dikarya</taxon>
        <taxon>Ascomycota</taxon>
        <taxon>Pezizomycotina</taxon>
        <taxon>Eurotiomycetes</taxon>
        <taxon>Eurotiomycetidae</taxon>
        <taxon>Onygenales</taxon>
        <taxon>Ajellomycetaceae</taxon>
        <taxon>Histoplasma</taxon>
    </lineage>
</organism>
<evidence type="ECO:0000256" key="7">
    <source>
        <dbReference type="SAM" id="Coils"/>
    </source>
</evidence>
<keyword evidence="5" id="KW-0378">Hydrolase</keyword>
<dbReference type="GO" id="GO:0006508">
    <property type="term" value="P:proteolysis"/>
    <property type="evidence" value="ECO:0007669"/>
    <property type="project" value="UniProtKB-KW"/>
</dbReference>
<gene>
    <name evidence="12" type="ORF">HCBG_05779</name>
</gene>